<comment type="caution">
    <text evidence="3">The sequence shown here is derived from an EMBL/GenBank/DDBJ whole genome shotgun (WGS) entry which is preliminary data.</text>
</comment>
<dbReference type="PROSITE" id="PS51411">
    <property type="entry name" value="PSP1_C"/>
    <property type="match status" value="1"/>
</dbReference>
<dbReference type="OrthoDB" id="9779344at2"/>
<evidence type="ECO:0000313" key="4">
    <source>
        <dbReference type="Proteomes" id="UP000070675"/>
    </source>
</evidence>
<name>A0A133XW25_9ACTN</name>
<reference evidence="4" key="1">
    <citation type="submission" date="2016-01" db="EMBL/GenBank/DDBJ databases">
        <authorList>
            <person name="Mitreva M."/>
            <person name="Pepin K.H."/>
            <person name="Mihindukulasuriya K.A."/>
            <person name="Fulton R."/>
            <person name="Fronick C."/>
            <person name="O'Laughlin M."/>
            <person name="Miner T."/>
            <person name="Herter B."/>
            <person name="Rosa B.A."/>
            <person name="Cordes M."/>
            <person name="Tomlinson C."/>
            <person name="Wollam A."/>
            <person name="Palsikar V.B."/>
            <person name="Mardis E.R."/>
            <person name="Wilson R.K."/>
        </authorList>
    </citation>
    <scope>NUCLEOTIDE SEQUENCE [LARGE SCALE GENOMIC DNA]</scope>
    <source>
        <strain evidence="4">DNF00019</strain>
    </source>
</reference>
<gene>
    <name evidence="3" type="ORF">HMPREF3192_00494</name>
</gene>
<feature type="region of interest" description="Disordered" evidence="1">
    <location>
        <begin position="336"/>
        <end position="496"/>
    </location>
</feature>
<organism evidence="3 4">
    <name type="scientific">Atopobium deltae</name>
    <dbReference type="NCBI Taxonomy" id="1393034"/>
    <lineage>
        <taxon>Bacteria</taxon>
        <taxon>Bacillati</taxon>
        <taxon>Actinomycetota</taxon>
        <taxon>Coriobacteriia</taxon>
        <taxon>Coriobacteriales</taxon>
        <taxon>Atopobiaceae</taxon>
        <taxon>Atopobium</taxon>
    </lineage>
</organism>
<keyword evidence="4" id="KW-1185">Reference proteome</keyword>
<dbReference type="InterPro" id="IPR047767">
    <property type="entry name" value="PSP1-like"/>
</dbReference>
<feature type="domain" description="PSP1 C-terminal" evidence="2">
    <location>
        <begin position="66"/>
        <end position="151"/>
    </location>
</feature>
<dbReference type="Proteomes" id="UP000070675">
    <property type="component" value="Unassembled WGS sequence"/>
</dbReference>
<dbReference type="PATRIC" id="fig|1393034.3.peg.475"/>
<feature type="compositionally biased region" description="Basic and acidic residues" evidence="1">
    <location>
        <begin position="368"/>
        <end position="381"/>
    </location>
</feature>
<dbReference type="NCBIfam" id="NF041131">
    <property type="entry name" value="RicT_YaaT_fam"/>
    <property type="match status" value="1"/>
</dbReference>
<dbReference type="AlphaFoldDB" id="A0A133XW25"/>
<dbReference type="Pfam" id="PF04468">
    <property type="entry name" value="PSP1"/>
    <property type="match status" value="1"/>
</dbReference>
<dbReference type="PANTHER" id="PTHR43830:SF3">
    <property type="entry name" value="PROTEIN PSP1"/>
    <property type="match status" value="1"/>
</dbReference>
<dbReference type="STRING" id="1393034.HMPREF3192_00494"/>
<protein>
    <submittedName>
        <fullName evidence="3">PSP1 protein</fullName>
    </submittedName>
</protein>
<accession>A0A133XW25</accession>
<evidence type="ECO:0000313" key="3">
    <source>
        <dbReference type="EMBL" id="KXB35129.1"/>
    </source>
</evidence>
<evidence type="ECO:0000259" key="2">
    <source>
        <dbReference type="PROSITE" id="PS51411"/>
    </source>
</evidence>
<feature type="compositionally biased region" description="Low complexity" evidence="1">
    <location>
        <begin position="413"/>
        <end position="427"/>
    </location>
</feature>
<evidence type="ECO:0000256" key="1">
    <source>
        <dbReference type="SAM" id="MobiDB-lite"/>
    </source>
</evidence>
<sequence length="496" mass="54856">MPTVLPVKFSYSIHDLWFDPNDCGAVMGDHVIVTTERGCEIGLTTRDAFDVPTEELGDTLGEATLSSVVRIATDEDLAHADDLAIQSERALPIFSELAKKCELDIKPVAVEYLFDDEKAVCYFVADDRVDFRQLVRDLSHALQKRIDMRQIGVREEAAIVGGFAHCGQELCCRRFGRPFEPVSIRMAKEQDLPLNSAKISGACGRLMCCLRYEFEAYRDFKSRAPKRNTLIDTPLGTAKIIEYNTPKEEISLRLESGKQIRIPLADMDASPAACAKAKAHGCGCRPDSVSRSALDRLNSPEIQVALAELDRKNGFLPPEPDDDMHLFIDFDTDTVRKNTRSQGRQGSRNRSSQGSQASQGRASKGRTARREDQRDDRRDQRASYSPVAENGTENAISPRKRRRHNTSHEEDAFSASSASSASAPSAASRHKSTHVVTHIDARGVSSRGVNPRSASPCDAGGSGTSRHRRPGDKGVSQPTVTIPVRHRRRRSQNENE</sequence>
<dbReference type="GO" id="GO:0005737">
    <property type="term" value="C:cytoplasm"/>
    <property type="evidence" value="ECO:0007669"/>
    <property type="project" value="TreeGrafter"/>
</dbReference>
<proteinExistence type="predicted"/>
<dbReference type="EMBL" id="LSCR01000006">
    <property type="protein sequence ID" value="KXB35129.1"/>
    <property type="molecule type" value="Genomic_DNA"/>
</dbReference>
<dbReference type="RefSeq" id="WP_082715565.1">
    <property type="nucleotide sequence ID" value="NZ_KQ959487.1"/>
</dbReference>
<dbReference type="InterPro" id="IPR007557">
    <property type="entry name" value="PSP1_C"/>
</dbReference>
<dbReference type="PANTHER" id="PTHR43830">
    <property type="entry name" value="PROTEIN PSP1"/>
    <property type="match status" value="1"/>
</dbReference>
<feature type="compositionally biased region" description="Low complexity" evidence="1">
    <location>
        <begin position="340"/>
        <end position="362"/>
    </location>
</feature>